<sequence>MFHRTLACLAVVAVSIAKANADPYAALNRLEGADLKRAVSAIAARGHRPLSYRDLWDVLKEADRHPSRPDYVVGIYSRAAIPAQCTEGKTPSGCSMTWNREHVWPKSKVFPRREQWAHTDAHHIAAELARCNSLRGNLDVDAGGQLHPECGSRRGKGASATWEPGDAAKGQVARMLMYVAVRYEGDPAGDKTPNLELVSRVTRDGEPNLGNLCVLLRWNQTFPVTQQERDRHATVVRRQGNRNPFIDRPDLAQRIWGRECSAR</sequence>
<keyword evidence="1" id="KW-0540">Nuclease</keyword>
<keyword evidence="2" id="KW-1185">Reference proteome</keyword>
<evidence type="ECO:0000313" key="2">
    <source>
        <dbReference type="Proteomes" id="UP001076464"/>
    </source>
</evidence>
<gene>
    <name evidence="1" type="ORF">NYO99_11905</name>
</gene>
<comment type="caution">
    <text evidence="1">The sequence shown here is derived from an EMBL/GenBank/DDBJ whole genome shotgun (WGS) entry which is preliminary data.</text>
</comment>
<reference evidence="1" key="1">
    <citation type="submission" date="2022-08" db="EMBL/GenBank/DDBJ databases">
        <title>Genome sequencing of Pelomonas sp. UHG3.</title>
        <authorList>
            <person name="So Y."/>
        </authorList>
    </citation>
    <scope>NUCLEOTIDE SEQUENCE</scope>
    <source>
        <strain evidence="1">UHG3</strain>
    </source>
</reference>
<organism evidence="1 2">
    <name type="scientific">Roseateles hydrophilus</name>
    <dbReference type="NCBI Taxonomy" id="2975054"/>
    <lineage>
        <taxon>Bacteria</taxon>
        <taxon>Pseudomonadati</taxon>
        <taxon>Pseudomonadota</taxon>
        <taxon>Betaproteobacteria</taxon>
        <taxon>Burkholderiales</taxon>
        <taxon>Sphaerotilaceae</taxon>
        <taxon>Roseateles</taxon>
    </lineage>
</organism>
<dbReference type="EMBL" id="JAPPUY010000003">
    <property type="protein sequence ID" value="MCY4745678.1"/>
    <property type="molecule type" value="Genomic_DNA"/>
</dbReference>
<protein>
    <submittedName>
        <fullName evidence="1">Endonuclease</fullName>
    </submittedName>
</protein>
<proteinExistence type="predicted"/>
<accession>A0ACC6CB71</accession>
<keyword evidence="1" id="KW-0255">Endonuclease</keyword>
<keyword evidence="1" id="KW-0378">Hydrolase</keyword>
<dbReference type="Proteomes" id="UP001076464">
    <property type="component" value="Unassembled WGS sequence"/>
</dbReference>
<name>A0ACC6CB71_9BURK</name>
<evidence type="ECO:0000313" key="1">
    <source>
        <dbReference type="EMBL" id="MCY4745678.1"/>
    </source>
</evidence>